<organism evidence="2 3">
    <name type="scientific">Geodermatophilus aquaeductus</name>
    <dbReference type="NCBI Taxonomy" id="1564161"/>
    <lineage>
        <taxon>Bacteria</taxon>
        <taxon>Bacillati</taxon>
        <taxon>Actinomycetota</taxon>
        <taxon>Actinomycetes</taxon>
        <taxon>Geodermatophilales</taxon>
        <taxon>Geodermatophilaceae</taxon>
        <taxon>Geodermatophilus</taxon>
    </lineage>
</organism>
<proteinExistence type="predicted"/>
<dbReference type="EMBL" id="FXTJ01000013">
    <property type="protein sequence ID" value="SMO98439.1"/>
    <property type="molecule type" value="Genomic_DNA"/>
</dbReference>
<reference evidence="2 3" key="1">
    <citation type="submission" date="2017-05" db="EMBL/GenBank/DDBJ databases">
        <authorList>
            <person name="Varghese N."/>
            <person name="Submissions S."/>
        </authorList>
    </citation>
    <scope>NUCLEOTIDE SEQUENCE [LARGE SCALE GENOMIC DNA]</scope>
    <source>
        <strain evidence="2 3">DSM 46834</strain>
    </source>
</reference>
<accession>A0A521FQH5</accession>
<dbReference type="AlphaFoldDB" id="A0A521FQH5"/>
<gene>
    <name evidence="2" type="ORF">SAMN06273567_11338</name>
</gene>
<feature type="compositionally biased region" description="Pro residues" evidence="1">
    <location>
        <begin position="159"/>
        <end position="169"/>
    </location>
</feature>
<dbReference type="Proteomes" id="UP000317484">
    <property type="component" value="Unassembled WGS sequence"/>
</dbReference>
<evidence type="ECO:0000313" key="3">
    <source>
        <dbReference type="Proteomes" id="UP000317484"/>
    </source>
</evidence>
<name>A0A521FQH5_9ACTN</name>
<sequence length="334" mass="31805">MPVGSVPRRTPRPVLSTGLALLFSVSGLLGGGVLLAAPALAVDDPARPDARVTHGPSCRPGGVAVEVTAGTVAYAVTLATTRSAEGEDAASLEPGQTAVLRTGDVAWGETIDSRLEYAALDGSGTTYVDELEGFSFTRPAEEDCAAIAAPPTAAEPELPAAPPSSPSAVPPADGVVPEVVPIPVPGLPAPEAAPGAPADGPAAGAVVASAPAGQVAAGGRVVVSAAGFGAGEEVTVTAADGTVLGSAAAGPDGAVEVVVRIPGGGAPGPTTIELVGADSALTAAVQLRVAGASSAVDPDPLPLVAAGLALVGAATGLVLVAARRPSGGDPTGGA</sequence>
<keyword evidence="3" id="KW-1185">Reference proteome</keyword>
<evidence type="ECO:0000256" key="1">
    <source>
        <dbReference type="SAM" id="MobiDB-lite"/>
    </source>
</evidence>
<protein>
    <submittedName>
        <fullName evidence="2">Uncharacterized protein</fullName>
    </submittedName>
</protein>
<evidence type="ECO:0000313" key="2">
    <source>
        <dbReference type="EMBL" id="SMO98439.1"/>
    </source>
</evidence>
<feature type="region of interest" description="Disordered" evidence="1">
    <location>
        <begin position="154"/>
        <end position="174"/>
    </location>
</feature>